<comment type="caution">
    <text evidence="10">The sequence shown here is derived from an EMBL/GenBank/DDBJ whole genome shotgun (WGS) entry which is preliminary data.</text>
</comment>
<evidence type="ECO:0000256" key="5">
    <source>
        <dbReference type="ARBA" id="ARBA00022679"/>
    </source>
</evidence>
<dbReference type="InterPro" id="IPR001048">
    <property type="entry name" value="Asp/Glu/Uridylate_kinase"/>
</dbReference>
<dbReference type="SUPFAM" id="SSF53633">
    <property type="entry name" value="Carbamate kinase-like"/>
    <property type="match status" value="1"/>
</dbReference>
<dbReference type="GO" id="GO:0006526">
    <property type="term" value="P:L-arginine biosynthetic process"/>
    <property type="evidence" value="ECO:0007669"/>
    <property type="project" value="UniProtKB-UniRule"/>
</dbReference>
<keyword evidence="5 8" id="KW-0808">Transferase</keyword>
<comment type="similarity">
    <text evidence="2 8">Belongs to the acetyltransferase family. ArgA subfamily.</text>
</comment>
<dbReference type="EC" id="2.3.1.1" evidence="8"/>
<evidence type="ECO:0000256" key="8">
    <source>
        <dbReference type="HAMAP-Rule" id="MF_01105"/>
    </source>
</evidence>
<keyword evidence="3 8" id="KW-0055">Arginine biosynthesis</keyword>
<dbReference type="InterPro" id="IPR010167">
    <property type="entry name" value="NH2A_AcTrfase"/>
</dbReference>
<evidence type="ECO:0000256" key="2">
    <source>
        <dbReference type="ARBA" id="ARBA00009145"/>
    </source>
</evidence>
<comment type="catalytic activity">
    <reaction evidence="7 8">
        <text>L-glutamate + acetyl-CoA = N-acetyl-L-glutamate + CoA + H(+)</text>
        <dbReference type="Rhea" id="RHEA:24292"/>
        <dbReference type="ChEBI" id="CHEBI:15378"/>
        <dbReference type="ChEBI" id="CHEBI:29985"/>
        <dbReference type="ChEBI" id="CHEBI:44337"/>
        <dbReference type="ChEBI" id="CHEBI:57287"/>
        <dbReference type="ChEBI" id="CHEBI:57288"/>
        <dbReference type="EC" id="2.3.1.1"/>
    </reaction>
</comment>
<dbReference type="GO" id="GO:0004042">
    <property type="term" value="F:L-glutamate N-acetyltransferase activity"/>
    <property type="evidence" value="ECO:0007669"/>
    <property type="project" value="UniProtKB-UniRule"/>
</dbReference>
<comment type="miscellaneous">
    <text evidence="8">In bacteria which possess the bifunctional enzyme ornithine acetyltransferase/N-acetylglutamate synthase (ArgJ), ArgA fulfills an anaplerotic role.</text>
</comment>
<dbReference type="InterPro" id="IPR000182">
    <property type="entry name" value="GNAT_dom"/>
</dbReference>
<keyword evidence="4 8" id="KW-0028">Amino-acid biosynthesis</keyword>
<dbReference type="PATRIC" id="fig|1305731.5.peg.3020"/>
<keyword evidence="6 8" id="KW-0012">Acyltransferase</keyword>
<dbReference type="SUPFAM" id="SSF55729">
    <property type="entry name" value="Acyl-CoA N-acyltransferases (Nat)"/>
    <property type="match status" value="1"/>
</dbReference>
<dbReference type="PANTHER" id="PTHR30602:SF12">
    <property type="entry name" value="AMINO-ACID ACETYLTRANSFERASE NAGS1, CHLOROPLASTIC-RELATED"/>
    <property type="match status" value="1"/>
</dbReference>
<dbReference type="Gene3D" id="3.40.630.30">
    <property type="match status" value="1"/>
</dbReference>
<gene>
    <name evidence="8 10" type="primary">argA</name>
    <name evidence="10" type="ORF">HLUCCX14_04615</name>
</gene>
<evidence type="ECO:0000313" key="10">
    <source>
        <dbReference type="EMBL" id="KPQ29918.1"/>
    </source>
</evidence>
<dbReference type="PIRSF" id="PIRSF000423">
    <property type="entry name" value="ArgA"/>
    <property type="match status" value="1"/>
</dbReference>
<reference evidence="10 11" key="1">
    <citation type="submission" date="2015-09" db="EMBL/GenBank/DDBJ databases">
        <title>Identification and resolution of microdiversity through metagenomic sequencing of parallel consortia.</title>
        <authorList>
            <person name="Nelson W.C."/>
            <person name="Romine M.F."/>
            <person name="Lindemann S.R."/>
        </authorList>
    </citation>
    <scope>NUCLEOTIDE SEQUENCE [LARGE SCALE GENOMIC DNA]</scope>
    <source>
        <strain evidence="10">HL-55</strain>
    </source>
</reference>
<dbReference type="Pfam" id="PF00696">
    <property type="entry name" value="AA_kinase"/>
    <property type="match status" value="1"/>
</dbReference>
<dbReference type="HAMAP" id="MF_01105">
    <property type="entry name" value="N_acetyl_glu_synth"/>
    <property type="match status" value="1"/>
</dbReference>
<evidence type="ECO:0000313" key="11">
    <source>
        <dbReference type="Proteomes" id="UP000050416"/>
    </source>
</evidence>
<dbReference type="InterPro" id="IPR033719">
    <property type="entry name" value="NAGS_kin"/>
</dbReference>
<dbReference type="Gene3D" id="3.40.1160.10">
    <property type="entry name" value="Acetylglutamate kinase-like"/>
    <property type="match status" value="1"/>
</dbReference>
<dbReference type="EMBL" id="LJZQ01000004">
    <property type="protein sequence ID" value="KPQ29918.1"/>
    <property type="molecule type" value="Genomic_DNA"/>
</dbReference>
<organism evidence="10 11">
    <name type="scientific">Marinobacter excellens HL-55</name>
    <dbReference type="NCBI Taxonomy" id="1305731"/>
    <lineage>
        <taxon>Bacteria</taxon>
        <taxon>Pseudomonadati</taxon>
        <taxon>Pseudomonadota</taxon>
        <taxon>Gammaproteobacteria</taxon>
        <taxon>Pseudomonadales</taxon>
        <taxon>Marinobacteraceae</taxon>
        <taxon>Marinobacter</taxon>
    </lineage>
</organism>
<name>A0A0P7YK14_9GAMM</name>
<sequence>MKEGEQGLKSNDWLHGFRHSSPYINAHRGRTVVLTMPGDAIEHRNFINIIHDIALLSSLGVRLVVAFGGRPQIQSRLDDAGLESTFARGLRITPDDHLPLVMEAIGGLRAYLESQLSMGLVNSPMHNARIRVTSGNYVTAKPVGVLDGVDFGYTGKVRRVDTRGIEQLLELGHIVLLPPLGYSPTGDAFNLSYEDVGSQVAAALQAEKLIVFIDDEGLLEEDGSLIRELSARQASERLNDNAVTGHDAALLKAACDACIKGVRRAHIISYAEDGALLEEMFTRDGSGTLVSGDNYEQIRQARVEDIGGILELIQPLEEQGILVRRSREMLETEVDRFVVAERDGTIVGCAALYHYPDEGTGELSCFAVDPSYRRAGRGDDILAMVEKLARAQGIRKLFVLTTQTEHWFRERGFLPTAVQDLPGPKLASYNTQRNSKVFYKPL</sequence>
<feature type="domain" description="N-acetyltransferase" evidence="9">
    <location>
        <begin position="296"/>
        <end position="442"/>
    </location>
</feature>
<accession>A0A0P7YK14</accession>
<keyword evidence="8" id="KW-0963">Cytoplasm</keyword>
<dbReference type="PROSITE" id="PS51186">
    <property type="entry name" value="GNAT"/>
    <property type="match status" value="1"/>
</dbReference>
<evidence type="ECO:0000256" key="3">
    <source>
        <dbReference type="ARBA" id="ARBA00022571"/>
    </source>
</evidence>
<evidence type="ECO:0000256" key="4">
    <source>
        <dbReference type="ARBA" id="ARBA00022605"/>
    </source>
</evidence>
<dbReference type="Pfam" id="PF00583">
    <property type="entry name" value="Acetyltransf_1"/>
    <property type="match status" value="1"/>
</dbReference>
<dbReference type="STRING" id="1305731.GCA_000934705_03403"/>
<dbReference type="PANTHER" id="PTHR30602">
    <property type="entry name" value="AMINO-ACID ACETYLTRANSFERASE"/>
    <property type="match status" value="1"/>
</dbReference>
<dbReference type="Proteomes" id="UP000050416">
    <property type="component" value="Unassembled WGS sequence"/>
</dbReference>
<evidence type="ECO:0000259" key="9">
    <source>
        <dbReference type="PROSITE" id="PS51186"/>
    </source>
</evidence>
<evidence type="ECO:0000256" key="6">
    <source>
        <dbReference type="ARBA" id="ARBA00023315"/>
    </source>
</evidence>
<evidence type="ECO:0000256" key="1">
    <source>
        <dbReference type="ARBA" id="ARBA00004925"/>
    </source>
</evidence>
<dbReference type="InterPro" id="IPR016181">
    <property type="entry name" value="Acyl_CoA_acyltransferase"/>
</dbReference>
<dbReference type="CDD" id="cd04237">
    <property type="entry name" value="AAK_NAGS-ABP"/>
    <property type="match status" value="1"/>
</dbReference>
<protein>
    <recommendedName>
        <fullName evidence="8">Amino-acid acetyltransferase</fullName>
        <ecNumber evidence="8">2.3.1.1</ecNumber>
    </recommendedName>
    <alternativeName>
        <fullName evidence="8">N-acetylglutamate synthase</fullName>
        <shortName evidence="8">AGS</shortName>
        <shortName evidence="8">NAGS</shortName>
    </alternativeName>
</protein>
<comment type="pathway">
    <text evidence="1 8">Amino-acid biosynthesis; L-arginine biosynthesis; N(2)-acetyl-L-ornithine from L-glutamate: step 1/4.</text>
</comment>
<dbReference type="UniPathway" id="UPA00068">
    <property type="reaction ID" value="UER00106"/>
</dbReference>
<dbReference type="AlphaFoldDB" id="A0A0P7YK14"/>
<proteinExistence type="inferred from homology"/>
<comment type="subcellular location">
    <subcellularLocation>
        <location evidence="8">Cytoplasm</location>
    </subcellularLocation>
</comment>
<dbReference type="NCBIfam" id="TIGR01890">
    <property type="entry name" value="N-Ac-Glu-synth"/>
    <property type="match status" value="1"/>
</dbReference>
<evidence type="ECO:0000256" key="7">
    <source>
        <dbReference type="ARBA" id="ARBA00048372"/>
    </source>
</evidence>
<dbReference type="GO" id="GO:0005737">
    <property type="term" value="C:cytoplasm"/>
    <property type="evidence" value="ECO:0007669"/>
    <property type="project" value="UniProtKB-SubCell"/>
</dbReference>
<dbReference type="NCBIfam" id="NF003641">
    <property type="entry name" value="PRK05279.1"/>
    <property type="match status" value="1"/>
</dbReference>
<dbReference type="CDD" id="cd04301">
    <property type="entry name" value="NAT_SF"/>
    <property type="match status" value="1"/>
</dbReference>
<dbReference type="InterPro" id="IPR036393">
    <property type="entry name" value="AceGlu_kinase-like_sf"/>
</dbReference>